<gene>
    <name evidence="2" type="ORF">RND71_004351</name>
</gene>
<name>A0AAE1VXM9_9SOLA</name>
<dbReference type="InterPro" id="IPR028565">
    <property type="entry name" value="MHD"/>
</dbReference>
<dbReference type="InterPro" id="IPR018808">
    <property type="entry name" value="Muniscin_C"/>
</dbReference>
<protein>
    <recommendedName>
        <fullName evidence="1">MHD domain-containing protein</fullName>
    </recommendedName>
</protein>
<comment type="caution">
    <text evidence="2">The sequence shown here is derived from an EMBL/GenBank/DDBJ whole genome shotgun (WGS) entry which is preliminary data.</text>
</comment>
<dbReference type="Proteomes" id="UP001291623">
    <property type="component" value="Unassembled WGS sequence"/>
</dbReference>
<dbReference type="Pfam" id="PF10291">
    <property type="entry name" value="muHD"/>
    <property type="match status" value="1"/>
</dbReference>
<reference evidence="2" key="1">
    <citation type="submission" date="2023-12" db="EMBL/GenBank/DDBJ databases">
        <title>Genome assembly of Anisodus tanguticus.</title>
        <authorList>
            <person name="Wang Y.-J."/>
        </authorList>
    </citation>
    <scope>NUCLEOTIDE SEQUENCE</scope>
    <source>
        <strain evidence="2">KB-2021</strain>
        <tissue evidence="2">Leaf</tissue>
    </source>
</reference>
<dbReference type="PANTHER" id="PTHR37769:SF1">
    <property type="entry name" value="OS08G0243900 PROTEIN"/>
    <property type="match status" value="1"/>
</dbReference>
<feature type="domain" description="MHD" evidence="1">
    <location>
        <begin position="394"/>
        <end position="635"/>
    </location>
</feature>
<dbReference type="PROSITE" id="PS51072">
    <property type="entry name" value="MHD"/>
    <property type="match status" value="1"/>
</dbReference>
<dbReference type="AlphaFoldDB" id="A0AAE1VXM9"/>
<sequence length="635" mass="68774">MSCLALSLQPTNGPDILLQTREWFPPSRALMALSSFRQTRLAFSKQPQLPDSNSDPSMALGDDPLAASSGQVIVGVESRYRVVYRLVNSIYVLAITTADDNNDKDMVVNNVFECISIVNQAVSVVVTACRGVDVTPEKLAKKYAEIYMALDIVLRGVSNIRLAAMLASMHGDSIAKMVHSAIHTENKIRGGDSWVSVEAHSLEQEGGLEMFSKAVFELPQETLEAGDEVAATLAIAGGEKEEEKMEEIEVEKDPFAASDKINQPESLVGDFKKDKGKDSSDVAKALAGLDVTTLPPAAASQSTHIGVEGFEGDYGGIEFSNEGSTLPEDFEGINDAWGGGLDASEYVGSKKVKKDQGLGGLELLETSEPPKAAAGATAEGGAGKNLEDILVKKMNGPEMFITEDISAEFRESLLTRVGLMGIVYLKTLPPKSKDDNKETEFSFKVEDTAAVKRFVMQNSRVSSLGNGLFHVNTAPSNEAIPIIKYSLLPRLTPLPLRIRLVKRLSGTLLSVMLQYVANPDIPVPLTNVTFVLKLPVDPTLLKVSPKAVLNRSEKELKWHVDEIPPKGHPGKLKARFPVDINDDDAEVELELGGYVKFSSQGTRSLSGISLQPALEGKTDFYEVDHRYSSGVYTCN</sequence>
<proteinExistence type="predicted"/>
<dbReference type="EMBL" id="JAVYJV010000002">
    <property type="protein sequence ID" value="KAK4378055.1"/>
    <property type="molecule type" value="Genomic_DNA"/>
</dbReference>
<organism evidence="2 3">
    <name type="scientific">Anisodus tanguticus</name>
    <dbReference type="NCBI Taxonomy" id="243964"/>
    <lineage>
        <taxon>Eukaryota</taxon>
        <taxon>Viridiplantae</taxon>
        <taxon>Streptophyta</taxon>
        <taxon>Embryophyta</taxon>
        <taxon>Tracheophyta</taxon>
        <taxon>Spermatophyta</taxon>
        <taxon>Magnoliopsida</taxon>
        <taxon>eudicotyledons</taxon>
        <taxon>Gunneridae</taxon>
        <taxon>Pentapetalae</taxon>
        <taxon>asterids</taxon>
        <taxon>lamiids</taxon>
        <taxon>Solanales</taxon>
        <taxon>Solanaceae</taxon>
        <taxon>Solanoideae</taxon>
        <taxon>Hyoscyameae</taxon>
        <taxon>Anisodus</taxon>
    </lineage>
</organism>
<accession>A0AAE1VXM9</accession>
<evidence type="ECO:0000313" key="3">
    <source>
        <dbReference type="Proteomes" id="UP001291623"/>
    </source>
</evidence>
<dbReference type="PANTHER" id="PTHR37769">
    <property type="entry name" value="OS08G0243900 PROTEIN"/>
    <property type="match status" value="1"/>
</dbReference>
<keyword evidence="3" id="KW-1185">Reference proteome</keyword>
<evidence type="ECO:0000259" key="1">
    <source>
        <dbReference type="PROSITE" id="PS51072"/>
    </source>
</evidence>
<evidence type="ECO:0000313" key="2">
    <source>
        <dbReference type="EMBL" id="KAK4378055.1"/>
    </source>
</evidence>